<evidence type="ECO:0000256" key="1">
    <source>
        <dbReference type="ARBA" id="ARBA00022679"/>
    </source>
</evidence>
<dbReference type="Proteomes" id="UP001152422">
    <property type="component" value="Unassembled WGS sequence"/>
</dbReference>
<dbReference type="InterPro" id="IPR037953">
    <property type="entry name" value="SbnI-like_N"/>
</dbReference>
<protein>
    <submittedName>
        <fullName evidence="6">Bifunctional transcriptional regulator/O-phospho-L-serine synthase SbnI</fullName>
    </submittedName>
</protein>
<evidence type="ECO:0000259" key="5">
    <source>
        <dbReference type="SMART" id="SM00470"/>
    </source>
</evidence>
<dbReference type="Gene3D" id="3.30.1760.10">
    <property type="entry name" value="Conserved hypothetical protein from pyrococcus furiosus pfu- 392566-001, domain 2"/>
    <property type="match status" value="1"/>
</dbReference>
<evidence type="ECO:0000313" key="6">
    <source>
        <dbReference type="EMBL" id="MDG0846932.1"/>
    </source>
</evidence>
<dbReference type="EMBL" id="JAMBQA010000007">
    <property type="protein sequence ID" value="MDG0846932.1"/>
    <property type="molecule type" value="Genomic_DNA"/>
</dbReference>
<keyword evidence="7" id="KW-1185">Reference proteome</keyword>
<dbReference type="GO" id="GO:0005524">
    <property type="term" value="F:ATP binding"/>
    <property type="evidence" value="ECO:0007669"/>
    <property type="project" value="UniProtKB-KW"/>
</dbReference>
<reference evidence="6" key="1">
    <citation type="submission" date="2022-05" db="EMBL/GenBank/DDBJ databases">
        <title>Comparative genomics of Staphylococcus equorum isolates.</title>
        <authorList>
            <person name="Luelf R.H."/>
        </authorList>
    </citation>
    <scope>NUCLEOTIDE SEQUENCE</scope>
    <source>
        <strain evidence="6">TMW 2.2497</strain>
    </source>
</reference>
<dbReference type="InterPro" id="IPR023098">
    <property type="entry name" value="SerK/SbnI_C"/>
</dbReference>
<dbReference type="RefSeq" id="WP_277583498.1">
    <property type="nucleotide sequence ID" value="NZ_JAMBPY010000007.1"/>
</dbReference>
<sequence>MEQMYKALKLVPVEHIDLHETFEQKRLEKTKQSIEAEQIMRHPVLVTQTQSGRYMVIDGVHRFTSLKALGCRVVPVQDINETQYSISTWNHKVAIGQWWETLRQDNSLPWTTEIKNTTPFITMCKGYDEQYLYVEDLGEEKLEAWAKVVASYSQTYDVERIAQSDNTCVSNQHILMKYQPLGFQEIETIVNRGETVPAGVTRFNISGRCLNLQVPLAILKEQSELNRDVKWNEFLEEKMDSVRCYSEKVYLVEQ</sequence>
<comment type="caution">
    <text evidence="6">The sequence shown here is derived from an EMBL/GenBank/DDBJ whole genome shotgun (WGS) entry which is preliminary data.</text>
</comment>
<dbReference type="SMART" id="SM00470">
    <property type="entry name" value="ParB"/>
    <property type="match status" value="1"/>
</dbReference>
<dbReference type="NCBIfam" id="NF033589">
    <property type="entry name" value="staphy_B_SbnI"/>
    <property type="match status" value="1"/>
</dbReference>
<keyword evidence="4" id="KW-0067">ATP-binding</keyword>
<dbReference type="AlphaFoldDB" id="A0A9X4L5U3"/>
<dbReference type="SUPFAM" id="SSF110849">
    <property type="entry name" value="ParB/Sulfiredoxin"/>
    <property type="match status" value="1"/>
</dbReference>
<keyword evidence="3" id="KW-0418">Kinase</keyword>
<dbReference type="Pfam" id="PF02195">
    <property type="entry name" value="ParB_N"/>
    <property type="match status" value="1"/>
</dbReference>
<dbReference type="InterPro" id="IPR036086">
    <property type="entry name" value="ParB/Sulfiredoxin_sf"/>
</dbReference>
<accession>A0A9X4L5U3</accession>
<evidence type="ECO:0000313" key="7">
    <source>
        <dbReference type="Proteomes" id="UP001152422"/>
    </source>
</evidence>
<proteinExistence type="predicted"/>
<dbReference type="InterPro" id="IPR003115">
    <property type="entry name" value="ParB_N"/>
</dbReference>
<keyword evidence="1" id="KW-0808">Transferase</keyword>
<dbReference type="PIRSF" id="PIRSF032543">
    <property type="entry name" value="UCP032543_ParB-like"/>
    <property type="match status" value="1"/>
</dbReference>
<name>A0A9X4L5U3_9STAP</name>
<dbReference type="InterPro" id="IPR016999">
    <property type="entry name" value="SbnI-like"/>
</dbReference>
<dbReference type="GO" id="GO:0016301">
    <property type="term" value="F:kinase activity"/>
    <property type="evidence" value="ECO:0007669"/>
    <property type="project" value="UniProtKB-KW"/>
</dbReference>
<feature type="domain" description="ParB-like N-terminal" evidence="5">
    <location>
        <begin position="9"/>
        <end position="92"/>
    </location>
</feature>
<dbReference type="CDD" id="cd16388">
    <property type="entry name" value="SbnI_like_N"/>
    <property type="match status" value="1"/>
</dbReference>
<evidence type="ECO:0000256" key="2">
    <source>
        <dbReference type="ARBA" id="ARBA00022741"/>
    </source>
</evidence>
<gene>
    <name evidence="6" type="primary">sbnI</name>
    <name evidence="6" type="ORF">M4L89_11915</name>
</gene>
<evidence type="ECO:0000256" key="4">
    <source>
        <dbReference type="ARBA" id="ARBA00022840"/>
    </source>
</evidence>
<evidence type="ECO:0000256" key="3">
    <source>
        <dbReference type="ARBA" id="ARBA00022777"/>
    </source>
</evidence>
<organism evidence="6 7">
    <name type="scientific">Staphylococcus equorum</name>
    <dbReference type="NCBI Taxonomy" id="246432"/>
    <lineage>
        <taxon>Bacteria</taxon>
        <taxon>Bacillati</taxon>
        <taxon>Bacillota</taxon>
        <taxon>Bacilli</taxon>
        <taxon>Bacillales</taxon>
        <taxon>Staphylococcaceae</taxon>
        <taxon>Staphylococcus</taxon>
    </lineage>
</organism>
<dbReference type="Gene3D" id="3.90.1530.10">
    <property type="entry name" value="Conserved hypothetical protein from pyrococcus furiosus pfu- 392566-001, ParB domain"/>
    <property type="match status" value="1"/>
</dbReference>
<keyword evidence="2" id="KW-0547">Nucleotide-binding</keyword>